<evidence type="ECO:0000313" key="1">
    <source>
        <dbReference type="EMBL" id="GIY47529.1"/>
    </source>
</evidence>
<dbReference type="EMBL" id="BPLQ01009953">
    <property type="protein sequence ID" value="GIY47529.1"/>
    <property type="molecule type" value="Genomic_DNA"/>
</dbReference>
<gene>
    <name evidence="1" type="ORF">CDAR_477371</name>
</gene>
<organism evidence="1 2">
    <name type="scientific">Caerostris darwini</name>
    <dbReference type="NCBI Taxonomy" id="1538125"/>
    <lineage>
        <taxon>Eukaryota</taxon>
        <taxon>Metazoa</taxon>
        <taxon>Ecdysozoa</taxon>
        <taxon>Arthropoda</taxon>
        <taxon>Chelicerata</taxon>
        <taxon>Arachnida</taxon>
        <taxon>Araneae</taxon>
        <taxon>Araneomorphae</taxon>
        <taxon>Entelegynae</taxon>
        <taxon>Araneoidea</taxon>
        <taxon>Araneidae</taxon>
        <taxon>Caerostris</taxon>
    </lineage>
</organism>
<dbReference type="Proteomes" id="UP001054837">
    <property type="component" value="Unassembled WGS sequence"/>
</dbReference>
<proteinExistence type="predicted"/>
<sequence length="109" mass="12203">MGREVLQLPLHSNQTTRVNFGRHLIRSNLFLSNDSDNALNGSLSNHGGNTHSLAPTFSLSSLKFGKRKVALRWKCGSLEMLRNRMANWGTYAEIGTFVLFEIDNRGVVI</sequence>
<protein>
    <submittedName>
        <fullName evidence="1">Uncharacterized protein</fullName>
    </submittedName>
</protein>
<accession>A0AAV4TQV1</accession>
<name>A0AAV4TQV1_9ARAC</name>
<keyword evidence="2" id="KW-1185">Reference proteome</keyword>
<reference evidence="1 2" key="1">
    <citation type="submission" date="2021-06" db="EMBL/GenBank/DDBJ databases">
        <title>Caerostris darwini draft genome.</title>
        <authorList>
            <person name="Kono N."/>
            <person name="Arakawa K."/>
        </authorList>
    </citation>
    <scope>NUCLEOTIDE SEQUENCE [LARGE SCALE GENOMIC DNA]</scope>
</reference>
<evidence type="ECO:0000313" key="2">
    <source>
        <dbReference type="Proteomes" id="UP001054837"/>
    </source>
</evidence>
<comment type="caution">
    <text evidence="1">The sequence shown here is derived from an EMBL/GenBank/DDBJ whole genome shotgun (WGS) entry which is preliminary data.</text>
</comment>
<dbReference type="AlphaFoldDB" id="A0AAV4TQV1"/>